<dbReference type="KEGG" id="falb:HYN59_03170"/>
<dbReference type="Gene3D" id="2.60.40.10">
    <property type="entry name" value="Immunoglobulins"/>
    <property type="match status" value="5"/>
</dbReference>
<feature type="signal peptide" evidence="1">
    <location>
        <begin position="1"/>
        <end position="21"/>
    </location>
</feature>
<dbReference type="EMBL" id="CP029186">
    <property type="protein sequence ID" value="AWH84174.1"/>
    <property type="molecule type" value="Genomic_DNA"/>
</dbReference>
<dbReference type="Pfam" id="PF13585">
    <property type="entry name" value="CHU_C"/>
    <property type="match status" value="1"/>
</dbReference>
<dbReference type="Gene3D" id="2.60.120.200">
    <property type="match status" value="1"/>
</dbReference>
<dbReference type="InterPro" id="IPR013783">
    <property type="entry name" value="Ig-like_fold"/>
</dbReference>
<dbReference type="PROSITE" id="PS50853">
    <property type="entry name" value="FN3"/>
    <property type="match status" value="4"/>
</dbReference>
<dbReference type="SMART" id="SM00060">
    <property type="entry name" value="FN3"/>
    <property type="match status" value="5"/>
</dbReference>
<feature type="domain" description="Fibronectin type-III" evidence="3">
    <location>
        <begin position="192"/>
        <end position="287"/>
    </location>
</feature>
<dbReference type="NCBIfam" id="TIGR04131">
    <property type="entry name" value="Bac_Flav_CTERM"/>
    <property type="match status" value="1"/>
</dbReference>
<dbReference type="Pfam" id="PF00041">
    <property type="entry name" value="fn3"/>
    <property type="match status" value="1"/>
</dbReference>
<reference evidence="4 5" key="1">
    <citation type="submission" date="2018-04" db="EMBL/GenBank/DDBJ databases">
        <title>Genome sequencing of Flavobacterium sp. HYN0059.</title>
        <authorList>
            <person name="Yi H."/>
            <person name="Baek C."/>
        </authorList>
    </citation>
    <scope>NUCLEOTIDE SEQUENCE [LARGE SCALE GENOMIC DNA]</scope>
    <source>
        <strain evidence="4 5">HYN0059</strain>
    </source>
</reference>
<dbReference type="Pfam" id="PF23759">
    <property type="entry name" value="GBD_T9SS_assoc"/>
    <property type="match status" value="2"/>
</dbReference>
<dbReference type="RefSeq" id="WP_108776884.1">
    <property type="nucleotide sequence ID" value="NZ_CP029186.1"/>
</dbReference>
<feature type="domain" description="Fibronectin type-III" evidence="3">
    <location>
        <begin position="839"/>
        <end position="931"/>
    </location>
</feature>
<feature type="chain" id="PRO_5015696114" description="T9SS type B sorting domain-containing protein" evidence="1">
    <location>
        <begin position="22"/>
        <end position="2319"/>
    </location>
</feature>
<organism evidence="4 5">
    <name type="scientific">Flavobacterium album</name>
    <dbReference type="NCBI Taxonomy" id="2175091"/>
    <lineage>
        <taxon>Bacteria</taxon>
        <taxon>Pseudomonadati</taxon>
        <taxon>Bacteroidota</taxon>
        <taxon>Flavobacteriia</taxon>
        <taxon>Flavobacteriales</taxon>
        <taxon>Flavobacteriaceae</taxon>
        <taxon>Flavobacterium</taxon>
    </lineage>
</organism>
<dbReference type="Proteomes" id="UP000244929">
    <property type="component" value="Chromosome"/>
</dbReference>
<feature type="domain" description="Fibronectin type-III" evidence="3">
    <location>
        <begin position="1045"/>
        <end position="1143"/>
    </location>
</feature>
<dbReference type="InterPro" id="IPR036179">
    <property type="entry name" value="Ig-like_dom_sf"/>
</dbReference>
<dbReference type="InterPro" id="IPR003961">
    <property type="entry name" value="FN3_dom"/>
</dbReference>
<dbReference type="InterPro" id="IPR056600">
    <property type="entry name" value="GBD_T9SS_assoc"/>
</dbReference>
<dbReference type="NCBIfam" id="NF038128">
    <property type="entry name" value="choice_anch_J"/>
    <property type="match status" value="1"/>
</dbReference>
<dbReference type="InterPro" id="IPR007110">
    <property type="entry name" value="Ig-like_dom"/>
</dbReference>
<keyword evidence="1" id="KW-0732">Signal</keyword>
<evidence type="ECO:0008006" key="6">
    <source>
        <dbReference type="Google" id="ProtNLM"/>
    </source>
</evidence>
<sequence>MKKITLLFFMSLLSWCGYSQLALETFESNGNALPTGWQQKNVAGPSQQWTVATHSVITPAFGGTGHAAYIQKENVSTGTAEDWLITKPFLGQTNAQLRFQSRLTQLGDDGNTYRIMMHTGTTPLDPASYTEVQAWTELTLNPDPFQTDYLEKVVNLPASAVGQQVYLAFVMNGDNGDRWLVDNVMVVQQCLDPTNLAVSAVGLNQATLSWTNTGVATSWFIDIVPALGAPTGVGIPYSGNSPYVATTDSAGNPLTENTDYKFYVRANCGDGNTGNWVGPVNFSTVALGEGCGAPINIASLPYSDTDNTSNYADNINGSPGASGCGSTNNYLNGNDVFYSYTAPANGIISIDVTGNGAYSGIFVYTSCANVGVNCAGGATTGFDAAPLSIPTFSVTAGQTYYFVISTWADPQTTPYTLTIQQVNCLKPVGLPTTNIGLSSADLSWTNPGSATSWQVVVQDPGDGIPSGAGLTASINTNFHVTAEFDGTPLASSTAYEYYVRADCGNGTFSAWAGPYFFNTTLCEASEQCAYTFIMTDSFGDGWNGNTMTVSQNGIPLATIGSTFTGGAGPVTVTVPVCNGIPLTLFWNNGGNFTQEVGVAIQNNFGQVIFTKPPGTGTTNTTVYTGMVNCLTPACLPPTGLAVTNISTDSVSLGWAGPATGNWDYFVVPAGSPGPTSSTTGVNTTTNPVNVTTGLTAGTNYVFYVRVVCDSSTNSAWAGPFAFTTAVCPLSEQCVYNFVMTDSFGDGWNGNSMTVSQGGATVGVISLSTGSSQTVSFPLCTNQPVELFWNAGGNWSTEVGVSIVNNFGQTIFTKPSGTGSPNTMLFTATGIDCSAPACIAPTGLTSSDYTIDSAMVGWDGPATGNWEVFVVPEGDPAPTASSTGVMANTNPFEVALPTPATNYEFYVRLICDASTSSDWAGPYDLHSMVCDAADQCNYVFELRDEFSSGWGNFTMSIFQGGIPVATIGQDFDWGMETMTVQVPLCPNEPIEIVWNTDGFPWEEEQVGLTVYTPFAEDIYVKDFGEGTPGTTIFTGVADCTPPPCPKPQNLFVDGLGLTEAMLHWTEMGSATNWEVYVVPLNDPAPLATDTGVATTTMPFNATETVTGDDFTSGTSYDYYVRAICGGTDGNSTWSGPITFTTLIANDDCDSATEVDVNSGIDCDVFATGTVTGATGSSQDQSCVTWMDIEYDVWYSFVATATTHAVNINNQVGAFFQTVIYEGADCGTLNQIACGDDSETVSGLTIGATYYVRVYTTFLSDPTDITSFEICINTPPPPIAVSTDQYTIEELVQDVLIGSECAQITNVQSGTGESIGVNGIAYFTQNGSSFPMTDGIVLVSGDANTAPGPNNFPGGTGNFPGWDGDSDLEDIVGLPAGNSNDASWISFDFVTLIDELNFNFLFASEEYDQGSFECIYSDSFAFILTDLSTGVSTNLAVLPSTTIPIQVTNIHPDNGICDAINEAYFGQYNDTAFDPINYNGQTVIMTATSPVIPNHSYNIKLVIANATDHNFNSAVFLQAGSFNIGTPELGEPSLEADGNAVCAGGTRLLETGLDPDNFEFVWYKDDVVIAGATGTSYLVTEEGTYKVEATFIGSTCATEGTVVVEFYDPVADIVNAPENLTACNASGFGEFDLSQNTAVILDGITGDYTVTYHTTQEFADNGQQPIVSDVTAYTNTVQYEQTIYARIYNNLTDCYGVKSFTITVQDNTPEFVITPEFALCEGTSGTITVDGSNYDDANVTFTWTKDGAPFAGTTNTITVTEAGEYAVTIDNTGCTATGTTTVTIIPTPEADAPENVTSCDSYVLPALSANNNYYTEADGAGTMLNAGDVITETQDIHILAVSGTTPSCTDDNVFTVTIVPSPVAVTPGDVSSCDSYMLPALTAGNYFTAAGGTGTMLNAGDVVTTTQTIYVYVESGSTPNCTGEESFVVTITPTPEADAPDNVTACDSYVLPALSANNNYYTGADGTGTMLSAGEVITGTQDIHVFTTSGTTPNCTDDNVFTVTIVPSPVVVTPGNQSACDSYTLPALTVGNYYTAAGGTGTMLNAGEAITSSQTIYVYAQSGSTPNCTDEDTFTVTINPSPVADAPGDVAVCDSYVLPSLGVGNYYTGPGGTGTALAVGSTIEDSQMIYVYAQSGTTPNCTDENSFMVTIIPTPVIAITEGCNDDNVYVLEAIFTDEVYSPDNVSFAWTDAGGASLGSSSELVISRGGVYHVTVTPNGDAACPIEGEINVVDTSCDVQRGISPNHDGKNDNFDLTALDVRKISIFNRYGQEVYGRGNGYTNQWEGQGKGGEELPTGTYFYMIERSNGESRTGWVYINRQN</sequence>
<evidence type="ECO:0000259" key="3">
    <source>
        <dbReference type="PROSITE" id="PS50853"/>
    </source>
</evidence>
<feature type="domain" description="Ig-like" evidence="2">
    <location>
        <begin position="1707"/>
        <end position="1781"/>
    </location>
</feature>
<evidence type="ECO:0000256" key="1">
    <source>
        <dbReference type="SAM" id="SignalP"/>
    </source>
</evidence>
<dbReference type="SUPFAM" id="SSF48726">
    <property type="entry name" value="Immunoglobulin"/>
    <property type="match status" value="1"/>
</dbReference>
<dbReference type="InterPro" id="IPR049804">
    <property type="entry name" value="Choice_anch_L"/>
</dbReference>
<protein>
    <recommendedName>
        <fullName evidence="6">T9SS type B sorting domain-containing protein</fullName>
    </recommendedName>
</protein>
<evidence type="ECO:0000313" key="5">
    <source>
        <dbReference type="Proteomes" id="UP000244929"/>
    </source>
</evidence>
<accession>A0A2S1QUV4</accession>
<dbReference type="InterPro" id="IPR026341">
    <property type="entry name" value="T9SS_type_B"/>
</dbReference>
<dbReference type="InterPro" id="IPR036116">
    <property type="entry name" value="FN3_sf"/>
</dbReference>
<proteinExistence type="predicted"/>
<dbReference type="NCBIfam" id="NF038133">
    <property type="entry name" value="choice_anch_L"/>
    <property type="match status" value="1"/>
</dbReference>
<keyword evidence="5" id="KW-1185">Reference proteome</keyword>
<name>A0A2S1QUV4_9FLAO</name>
<gene>
    <name evidence="4" type="ORF">HYN59_03170</name>
</gene>
<dbReference type="CDD" id="cd00063">
    <property type="entry name" value="FN3"/>
    <property type="match status" value="2"/>
</dbReference>
<dbReference type="OrthoDB" id="608579at2"/>
<evidence type="ECO:0000259" key="2">
    <source>
        <dbReference type="PROSITE" id="PS50835"/>
    </source>
</evidence>
<evidence type="ECO:0000313" key="4">
    <source>
        <dbReference type="EMBL" id="AWH84174.1"/>
    </source>
</evidence>
<feature type="domain" description="Fibronectin type-III" evidence="3">
    <location>
        <begin position="636"/>
        <end position="727"/>
    </location>
</feature>
<dbReference type="SUPFAM" id="SSF49265">
    <property type="entry name" value="Fibronectin type III"/>
    <property type="match status" value="4"/>
</dbReference>
<dbReference type="PROSITE" id="PS50835">
    <property type="entry name" value="IG_LIKE"/>
    <property type="match status" value="1"/>
</dbReference>